<organism evidence="1 2">
    <name type="scientific">Gemmata massiliana</name>
    <dbReference type="NCBI Taxonomy" id="1210884"/>
    <lineage>
        <taxon>Bacteria</taxon>
        <taxon>Pseudomonadati</taxon>
        <taxon>Planctomycetota</taxon>
        <taxon>Planctomycetia</taxon>
        <taxon>Gemmatales</taxon>
        <taxon>Gemmataceae</taxon>
        <taxon>Gemmata</taxon>
    </lineage>
</organism>
<accession>A0A6P2D0I3</accession>
<dbReference type="Proteomes" id="UP000464178">
    <property type="component" value="Chromosome"/>
</dbReference>
<proteinExistence type="predicted"/>
<evidence type="ECO:0000313" key="1">
    <source>
        <dbReference type="EMBL" id="VTR92932.1"/>
    </source>
</evidence>
<protein>
    <submittedName>
        <fullName evidence="1">Uncharacterized protein</fullName>
    </submittedName>
</protein>
<keyword evidence="2" id="KW-1185">Reference proteome</keyword>
<name>A0A6P2D0I3_9BACT</name>
<dbReference type="EMBL" id="LR593886">
    <property type="protein sequence ID" value="VTR92932.1"/>
    <property type="molecule type" value="Genomic_DNA"/>
</dbReference>
<evidence type="ECO:0000313" key="2">
    <source>
        <dbReference type="Proteomes" id="UP000464178"/>
    </source>
</evidence>
<gene>
    <name evidence="1" type="ORF">SOIL9_47820</name>
</gene>
<dbReference type="KEGG" id="gms:SOIL9_47820"/>
<dbReference type="AlphaFoldDB" id="A0A6P2D0I3"/>
<sequence length="109" mass="10461">MPGAPVTIGAAVLLTPGAAGPPDSGVILVIPPPAVTAAGMPLAMTGCVCQVINSLTGVPYPLVVSTGGSAAVRVSGKALLRVGDLITLPGAVLSIIGPPAATFVVDQTP</sequence>
<reference evidence="1 2" key="1">
    <citation type="submission" date="2019-05" db="EMBL/GenBank/DDBJ databases">
        <authorList>
            <consortium name="Science for Life Laboratories"/>
        </authorList>
    </citation>
    <scope>NUCLEOTIDE SEQUENCE [LARGE SCALE GENOMIC DNA]</scope>
    <source>
        <strain evidence="1">Soil9</strain>
    </source>
</reference>